<feature type="domain" description="ABC transporter" evidence="4">
    <location>
        <begin position="5"/>
        <end position="256"/>
    </location>
</feature>
<dbReference type="PROSITE" id="PS50893">
    <property type="entry name" value="ABC_TRANSPORTER_2"/>
    <property type="match status" value="1"/>
</dbReference>
<accession>A0ABT3H913</accession>
<evidence type="ECO:0000313" key="5">
    <source>
        <dbReference type="EMBL" id="MCW2306897.1"/>
    </source>
</evidence>
<keyword evidence="3" id="KW-0067">ATP-binding</keyword>
<evidence type="ECO:0000259" key="4">
    <source>
        <dbReference type="PROSITE" id="PS50893"/>
    </source>
</evidence>
<dbReference type="PANTHER" id="PTHR45772:SF7">
    <property type="entry name" value="AMINO ACID ABC TRANSPORTER ATP-BINDING PROTEIN"/>
    <property type="match status" value="1"/>
</dbReference>
<keyword evidence="1" id="KW-0813">Transport</keyword>
<proteinExistence type="predicted"/>
<keyword evidence="2" id="KW-0547">Nucleotide-binding</keyword>
<evidence type="ECO:0000256" key="3">
    <source>
        <dbReference type="ARBA" id="ARBA00022840"/>
    </source>
</evidence>
<reference evidence="6" key="1">
    <citation type="submission" date="2023-07" db="EMBL/GenBank/DDBJ databases">
        <title>Genome sequencing of Purple Non-Sulfur Bacteria from various extreme environments.</title>
        <authorList>
            <person name="Mayer M."/>
        </authorList>
    </citation>
    <scope>NUCLEOTIDE SEQUENCE [LARGE SCALE GENOMIC DNA]</scope>
    <source>
        <strain evidence="6">DSM 17935</strain>
    </source>
</reference>
<dbReference type="Pfam" id="PF00005">
    <property type="entry name" value="ABC_tran"/>
    <property type="match status" value="1"/>
</dbReference>
<evidence type="ECO:0000256" key="1">
    <source>
        <dbReference type="ARBA" id="ARBA00022448"/>
    </source>
</evidence>
<dbReference type="Proteomes" id="UP001209755">
    <property type="component" value="Unassembled WGS sequence"/>
</dbReference>
<dbReference type="EMBL" id="JAOQNS010000003">
    <property type="protein sequence ID" value="MCW2306897.1"/>
    <property type="molecule type" value="Genomic_DNA"/>
</dbReference>
<dbReference type="InterPro" id="IPR027417">
    <property type="entry name" value="P-loop_NTPase"/>
</dbReference>
<dbReference type="RefSeq" id="WP_264600560.1">
    <property type="nucleotide sequence ID" value="NZ_JAOQNS010000003.1"/>
</dbReference>
<dbReference type="InterPro" id="IPR003593">
    <property type="entry name" value="AAA+_ATPase"/>
</dbReference>
<evidence type="ECO:0000313" key="6">
    <source>
        <dbReference type="Proteomes" id="UP001209755"/>
    </source>
</evidence>
<gene>
    <name evidence="5" type="ORF">M2319_001219</name>
</gene>
<dbReference type="Pfam" id="PF12399">
    <property type="entry name" value="BCA_ABC_TP_C"/>
    <property type="match status" value="1"/>
</dbReference>
<dbReference type="Gene3D" id="3.40.50.300">
    <property type="entry name" value="P-loop containing nucleotide triphosphate hydrolases"/>
    <property type="match status" value="1"/>
</dbReference>
<organism evidence="5 6">
    <name type="scientific">Rhodobium gokarnense</name>
    <dbReference type="NCBI Taxonomy" id="364296"/>
    <lineage>
        <taxon>Bacteria</taxon>
        <taxon>Pseudomonadati</taxon>
        <taxon>Pseudomonadota</taxon>
        <taxon>Alphaproteobacteria</taxon>
        <taxon>Hyphomicrobiales</taxon>
        <taxon>Rhodobiaceae</taxon>
        <taxon>Rhodobium</taxon>
    </lineage>
</organism>
<dbReference type="InterPro" id="IPR003439">
    <property type="entry name" value="ABC_transporter-like_ATP-bd"/>
</dbReference>
<protein>
    <submittedName>
        <fullName evidence="5">ABC-type branched-subunit amino acid transport system ATPase component</fullName>
    </submittedName>
</protein>
<dbReference type="PANTHER" id="PTHR45772">
    <property type="entry name" value="CONSERVED COMPONENT OF ABC TRANSPORTER FOR NATURAL AMINO ACIDS-RELATED"/>
    <property type="match status" value="1"/>
</dbReference>
<sequence>MTTLLKTEDLLVQFGGLKALDRLSVSFDAGAIVGVIGPNGSGKTTFFNAITGLYQPTSGTIVLDGEDITDLPTADVFRHGVSRTFQRCRLCLDMSVVDNVMVGRHHKVDAGFFSNVFRRSRYRKSLKESVEVSREALANFSGSLAENLFEPVSKFNMIDRRRIEVCRALVAEPKLLLLDEPAAGMTLDETREFMDDILRIRDLYPRMTIVIIEHEMDVMQRVAETCVVLSFGRKISEGPFEQVIADPWVQEAYLGKRS</sequence>
<dbReference type="InterPro" id="IPR051120">
    <property type="entry name" value="ABC_AA/LPS_Transport"/>
</dbReference>
<dbReference type="InterPro" id="IPR032823">
    <property type="entry name" value="BCA_ABC_TP_C"/>
</dbReference>
<name>A0ABT3H913_9HYPH</name>
<dbReference type="CDD" id="cd03219">
    <property type="entry name" value="ABC_Mj1267_LivG_branched"/>
    <property type="match status" value="1"/>
</dbReference>
<dbReference type="SUPFAM" id="SSF52540">
    <property type="entry name" value="P-loop containing nucleoside triphosphate hydrolases"/>
    <property type="match status" value="1"/>
</dbReference>
<comment type="caution">
    <text evidence="5">The sequence shown here is derived from an EMBL/GenBank/DDBJ whole genome shotgun (WGS) entry which is preliminary data.</text>
</comment>
<evidence type="ECO:0000256" key="2">
    <source>
        <dbReference type="ARBA" id="ARBA00022741"/>
    </source>
</evidence>
<keyword evidence="6" id="KW-1185">Reference proteome</keyword>
<dbReference type="SMART" id="SM00382">
    <property type="entry name" value="AAA"/>
    <property type="match status" value="1"/>
</dbReference>